<accession>A0A1I6PPQ3</accession>
<evidence type="ECO:0000313" key="5">
    <source>
        <dbReference type="Proteomes" id="UP000321773"/>
    </source>
</evidence>
<dbReference type="Pfam" id="PF06898">
    <property type="entry name" value="YqfD"/>
    <property type="match status" value="1"/>
</dbReference>
<dbReference type="STRING" id="306541.SAMN05421668_102121"/>
<sequence>MWRSLIKVNVHGKPEDTCFYIDAIRQRNIDLHTVECLDEAVTFYVRKQDIRKLRRVKRHHVKVYFLTRPTINHIKKQFVLHRFTVILSLFGLVCYLYLTQILLIVRIDVDNPYDEIAMRETLELLNVTPLHRLDDLPDYDSIRLALKEHFPTYRYFDIARKGGVMTITGEGDIIADVETSNRYAYYAPKKGLITSLITYQGRKCVEVNQVVEQGDLLITGELNEKITEEDQPDDVYESKRVPIRAELTLNTWFKVTASYNMESLFDTMNNQTKHYYRLRLNDWTIPLTFQRKTTTSKAIIEQFSLPWLALSVEKILETTPYSMKDELDQDALYQLAQQQLRQRILYEPHVEEVYDEKVLHQSIGNGKVNVTVFFSVLETYKIE</sequence>
<dbReference type="Proteomes" id="UP000199139">
    <property type="component" value="Unassembled WGS sequence"/>
</dbReference>
<reference evidence="3 4" key="1">
    <citation type="submission" date="2016-10" db="EMBL/GenBank/DDBJ databases">
        <authorList>
            <person name="de Groot N.N."/>
        </authorList>
    </citation>
    <scope>NUCLEOTIDE SEQUENCE [LARGE SCALE GENOMIC DNA]</scope>
    <source>
        <strain evidence="3 4">DSM 17074</strain>
    </source>
</reference>
<dbReference type="Proteomes" id="UP000321773">
    <property type="component" value="Unassembled WGS sequence"/>
</dbReference>
<evidence type="ECO:0000313" key="4">
    <source>
        <dbReference type="Proteomes" id="UP000199139"/>
    </source>
</evidence>
<reference evidence="2 5" key="2">
    <citation type="submission" date="2019-07" db="EMBL/GenBank/DDBJ databases">
        <title>Whole genome shotgun sequence of Halolactibacillus miurensis NBRC 100873.</title>
        <authorList>
            <person name="Hosoyama A."/>
            <person name="Uohara A."/>
            <person name="Ohji S."/>
            <person name="Ichikawa N."/>
        </authorList>
    </citation>
    <scope>NUCLEOTIDE SEQUENCE [LARGE SCALE GENOMIC DNA]</scope>
    <source>
        <strain evidence="2 5">NBRC 100873</strain>
    </source>
</reference>
<dbReference type="EMBL" id="BJWJ01000005">
    <property type="protein sequence ID" value="GEM03708.1"/>
    <property type="molecule type" value="Genomic_DNA"/>
</dbReference>
<feature type="transmembrane region" description="Helical" evidence="1">
    <location>
        <begin position="78"/>
        <end position="98"/>
    </location>
</feature>
<evidence type="ECO:0000313" key="3">
    <source>
        <dbReference type="EMBL" id="SFS42171.1"/>
    </source>
</evidence>
<keyword evidence="5" id="KW-1185">Reference proteome</keyword>
<dbReference type="InterPro" id="IPR010690">
    <property type="entry name" value="YqfD"/>
</dbReference>
<evidence type="ECO:0000256" key="1">
    <source>
        <dbReference type="SAM" id="Phobius"/>
    </source>
</evidence>
<organism evidence="3 4">
    <name type="scientific">Halolactibacillus miurensis</name>
    <dbReference type="NCBI Taxonomy" id="306541"/>
    <lineage>
        <taxon>Bacteria</taxon>
        <taxon>Bacillati</taxon>
        <taxon>Bacillota</taxon>
        <taxon>Bacilli</taxon>
        <taxon>Bacillales</taxon>
        <taxon>Bacillaceae</taxon>
        <taxon>Halolactibacillus</taxon>
    </lineage>
</organism>
<dbReference type="EMBL" id="FPAI01000002">
    <property type="protein sequence ID" value="SFS42171.1"/>
    <property type="molecule type" value="Genomic_DNA"/>
</dbReference>
<keyword evidence="1" id="KW-0472">Membrane</keyword>
<dbReference type="OrthoDB" id="1640349at2"/>
<evidence type="ECO:0000313" key="2">
    <source>
        <dbReference type="EMBL" id="GEM03708.1"/>
    </source>
</evidence>
<proteinExistence type="predicted"/>
<keyword evidence="1" id="KW-0812">Transmembrane</keyword>
<keyword evidence="1" id="KW-1133">Transmembrane helix</keyword>
<gene>
    <name evidence="2" type="primary">yqfD</name>
    <name evidence="2" type="ORF">HMI01_06960</name>
    <name evidence="3" type="ORF">SAMN05421668_102121</name>
</gene>
<name>A0A1I6PPQ3_9BACI</name>
<protein>
    <submittedName>
        <fullName evidence="3">Sporulation protein YqfD</fullName>
    </submittedName>
</protein>
<dbReference type="RefSeq" id="WP_062319105.1">
    <property type="nucleotide sequence ID" value="NZ_BJWJ01000005.1"/>
</dbReference>
<dbReference type="AlphaFoldDB" id="A0A1I6PPQ3"/>